<name>A0ABV0C4G9_9GAMM</name>
<evidence type="ECO:0000313" key="2">
    <source>
        <dbReference type="Proteomes" id="UP001400166"/>
    </source>
</evidence>
<comment type="caution">
    <text evidence="1">The sequence shown here is derived from an EMBL/GenBank/DDBJ whole genome shotgun (WGS) entry which is preliminary data.</text>
</comment>
<sequence>MKAVPRCARVRSQTLAQGAINAIGFAEQTLLQAALGQGMSGGAVEFAVGERGLNAVHAMDVAQRTIAVLAL</sequence>
<organism evidence="1 2">
    <name type="scientific">Stenotrophomonas hibiscicola</name>
    <dbReference type="NCBI Taxonomy" id="86189"/>
    <lineage>
        <taxon>Bacteria</taxon>
        <taxon>Pseudomonadati</taxon>
        <taxon>Pseudomonadota</taxon>
        <taxon>Gammaproteobacteria</taxon>
        <taxon>Lysobacterales</taxon>
        <taxon>Lysobacteraceae</taxon>
        <taxon>Stenotrophomonas</taxon>
        <taxon>Stenotrophomonas maltophilia group</taxon>
    </lineage>
</organism>
<dbReference type="Proteomes" id="UP001400166">
    <property type="component" value="Unassembled WGS sequence"/>
</dbReference>
<dbReference type="RefSeq" id="WP_227854115.1">
    <property type="nucleotide sequence ID" value="NZ_JBDJOF010000003.1"/>
</dbReference>
<evidence type="ECO:0000313" key="1">
    <source>
        <dbReference type="EMBL" id="MEN5388642.1"/>
    </source>
</evidence>
<proteinExistence type="predicted"/>
<keyword evidence="2" id="KW-1185">Reference proteome</keyword>
<protein>
    <submittedName>
        <fullName evidence="1">Uncharacterized protein</fullName>
    </submittedName>
</protein>
<accession>A0ABV0C4G9</accession>
<reference evidence="1 2" key="1">
    <citation type="submission" date="2024-04" db="EMBL/GenBank/DDBJ databases">
        <title>WGS of bacteria from Torrens River.</title>
        <authorList>
            <person name="Wyrsch E.R."/>
            <person name="Drigo B."/>
        </authorList>
    </citation>
    <scope>NUCLEOTIDE SEQUENCE [LARGE SCALE GENOMIC DNA]</scope>
    <source>
        <strain evidence="1 2">TWI153</strain>
    </source>
</reference>
<dbReference type="EMBL" id="JBDJOF010000003">
    <property type="protein sequence ID" value="MEN5388642.1"/>
    <property type="molecule type" value="Genomic_DNA"/>
</dbReference>
<gene>
    <name evidence="1" type="ORF">ABE587_02175</name>
</gene>